<dbReference type="InterPro" id="IPR025399">
    <property type="entry name" value="DUF4372"/>
</dbReference>
<evidence type="ECO:0000256" key="3">
    <source>
        <dbReference type="ARBA" id="ARBA00023125"/>
    </source>
</evidence>
<organism evidence="8 9">
    <name type="scientific">Mesorhizobium caraganae</name>
    <dbReference type="NCBI Taxonomy" id="483206"/>
    <lineage>
        <taxon>Bacteria</taxon>
        <taxon>Pseudomonadati</taxon>
        <taxon>Pseudomonadota</taxon>
        <taxon>Alphaproteobacteria</taxon>
        <taxon>Hyphomicrobiales</taxon>
        <taxon>Phyllobacteriaceae</taxon>
        <taxon>Mesorhizobium</taxon>
    </lineage>
</organism>
<feature type="compositionally biased region" description="Pro residues" evidence="5">
    <location>
        <begin position="364"/>
        <end position="378"/>
    </location>
</feature>
<evidence type="ECO:0000259" key="7">
    <source>
        <dbReference type="Pfam" id="PF14294"/>
    </source>
</evidence>
<dbReference type="PANTHER" id="PTHR33258:SF1">
    <property type="entry name" value="TRANSPOSASE INSL FOR INSERTION SEQUENCE ELEMENT IS186A-RELATED"/>
    <property type="match status" value="1"/>
</dbReference>
<dbReference type="PANTHER" id="PTHR33258">
    <property type="entry name" value="TRANSPOSASE INSL FOR INSERTION SEQUENCE ELEMENT IS186A-RELATED"/>
    <property type="match status" value="1"/>
</dbReference>
<gene>
    <name evidence="8" type="ORF">NKI36_04575</name>
</gene>
<dbReference type="EMBL" id="JAMYQB010000002">
    <property type="protein sequence ID" value="MER9403321.1"/>
    <property type="molecule type" value="Genomic_DNA"/>
</dbReference>
<evidence type="ECO:0000313" key="9">
    <source>
        <dbReference type="Proteomes" id="UP001433071"/>
    </source>
</evidence>
<dbReference type="NCBIfam" id="NF033592">
    <property type="entry name" value="transpos_IS4_1"/>
    <property type="match status" value="1"/>
</dbReference>
<evidence type="ECO:0000256" key="5">
    <source>
        <dbReference type="SAM" id="MobiDB-lite"/>
    </source>
</evidence>
<dbReference type="InterPro" id="IPR012337">
    <property type="entry name" value="RNaseH-like_sf"/>
</dbReference>
<dbReference type="Pfam" id="PF14294">
    <property type="entry name" value="DUF4372"/>
    <property type="match status" value="1"/>
</dbReference>
<feature type="domain" description="DUF4372" evidence="7">
    <location>
        <begin position="6"/>
        <end position="74"/>
    </location>
</feature>
<keyword evidence="9" id="KW-1185">Reference proteome</keyword>
<dbReference type="RefSeq" id="WP_352556478.1">
    <property type="nucleotide sequence ID" value="NZ_JAMYQB010000002.1"/>
</dbReference>
<comment type="caution">
    <text evidence="8">The sequence shown here is derived from an EMBL/GenBank/DDBJ whole genome shotgun (WGS) entry which is preliminary data.</text>
</comment>
<protein>
    <submittedName>
        <fullName evidence="8">IS4 family transposase</fullName>
    </submittedName>
</protein>
<dbReference type="InterPro" id="IPR047952">
    <property type="entry name" value="Transpos_IS4"/>
</dbReference>
<dbReference type="Pfam" id="PF01609">
    <property type="entry name" value="DDE_Tnp_1"/>
    <property type="match status" value="1"/>
</dbReference>
<feature type="domain" description="Transposase IS4-like" evidence="6">
    <location>
        <begin position="118"/>
        <end position="328"/>
    </location>
</feature>
<evidence type="ECO:0000256" key="2">
    <source>
        <dbReference type="ARBA" id="ARBA00022578"/>
    </source>
</evidence>
<name>A0ABV1YUB7_9HYPH</name>
<comment type="similarity">
    <text evidence="1">Belongs to the transposase 11 family.</text>
</comment>
<evidence type="ECO:0000313" key="8">
    <source>
        <dbReference type="EMBL" id="MER9403321.1"/>
    </source>
</evidence>
<dbReference type="SUPFAM" id="SSF53098">
    <property type="entry name" value="Ribonuclease H-like"/>
    <property type="match status" value="1"/>
</dbReference>
<accession>A0ABV1YUB7</accession>
<evidence type="ECO:0000259" key="6">
    <source>
        <dbReference type="Pfam" id="PF01609"/>
    </source>
</evidence>
<keyword evidence="2" id="KW-0815">Transposition</keyword>
<reference evidence="8 9" key="1">
    <citation type="journal article" date="2024" name="Proc. Natl. Acad. Sci. U.S.A.">
        <title>The evolutionary genomics of adaptation to stress in wild rhizobium bacteria.</title>
        <authorList>
            <person name="Kehlet-Delgado H."/>
            <person name="Montoya A.P."/>
            <person name="Jensen K.T."/>
            <person name="Wendlandt C.E."/>
            <person name="Dexheimer C."/>
            <person name="Roberts M."/>
            <person name="Torres Martinez L."/>
            <person name="Friesen M.L."/>
            <person name="Griffitts J.S."/>
            <person name="Porter S.S."/>
        </authorList>
    </citation>
    <scope>NUCLEOTIDE SEQUENCE [LARGE SCALE GENOMIC DNA]</scope>
    <source>
        <strain evidence="8 9">M0641</strain>
    </source>
</reference>
<dbReference type="InterPro" id="IPR002559">
    <property type="entry name" value="Transposase_11"/>
</dbReference>
<sequence length="387" mass="43985">MRFTPSILGKLVEPINRRRFQTIVDSHDGDAYDKSFKSWDHLMVLIYAQLSGAEGLRSLEVGWNANSQHHYHLGSDRLSRSTLSDANRRRPIGVFAETFALIANQLDRHMRREGTAMLRLIDSTPIPLGKACGWAKSNGRIRGMKLHVVYGPNSDCPRVLDITDANVNDAQVGRTISIEKGATYVFDKGYCHYGWWTAIATAKAFFVTRPKSNMGLKVLRNRPIKATQGDGFTILDDAEVSLVSKSQCKLPIRLRRLVVERQDGEAIILLTNDLKRSAVEIANLDKGRWQIELLFRWIKQHLKIRKFLGNNDNAIRLQLFAAMIAYALLRIVARACRIAMPILRFTDLVTRCLFERRNIAAIDKPPPVNPRQPKPRPSPNQITFTYE</sequence>
<keyword evidence="3" id="KW-0238">DNA-binding</keyword>
<dbReference type="Proteomes" id="UP001433071">
    <property type="component" value="Unassembled WGS sequence"/>
</dbReference>
<feature type="region of interest" description="Disordered" evidence="5">
    <location>
        <begin position="364"/>
        <end position="387"/>
    </location>
</feature>
<keyword evidence="4" id="KW-0233">DNA recombination</keyword>
<proteinExistence type="inferred from homology"/>
<evidence type="ECO:0000256" key="4">
    <source>
        <dbReference type="ARBA" id="ARBA00023172"/>
    </source>
</evidence>
<evidence type="ECO:0000256" key="1">
    <source>
        <dbReference type="ARBA" id="ARBA00010075"/>
    </source>
</evidence>